<evidence type="ECO:0000256" key="5">
    <source>
        <dbReference type="ARBA" id="ARBA00023242"/>
    </source>
</evidence>
<dbReference type="EMBL" id="CAWYQH010000096">
    <property type="protein sequence ID" value="CAK8682905.1"/>
    <property type="molecule type" value="Genomic_DNA"/>
</dbReference>
<dbReference type="InterPro" id="IPR020987">
    <property type="entry name" value="Centromere_Cenp-M"/>
</dbReference>
<dbReference type="Proteomes" id="UP001642483">
    <property type="component" value="Unassembled WGS sequence"/>
</dbReference>
<keyword evidence="6" id="KW-0137">Centromere</keyword>
<name>A0ABP0FY69_CLALP</name>
<evidence type="ECO:0000313" key="8">
    <source>
        <dbReference type="Proteomes" id="UP001642483"/>
    </source>
</evidence>
<dbReference type="Gene3D" id="3.40.50.300">
    <property type="entry name" value="P-loop containing nucleotide triphosphate hydrolases"/>
    <property type="match status" value="1"/>
</dbReference>
<evidence type="ECO:0000313" key="7">
    <source>
        <dbReference type="EMBL" id="CAK8682905.1"/>
    </source>
</evidence>
<dbReference type="PANTHER" id="PTHR34436:SF1">
    <property type="entry name" value="CENTROMERE PROTEIN M"/>
    <property type="match status" value="1"/>
</dbReference>
<comment type="subcellular location">
    <subcellularLocation>
        <location evidence="2">Chromosome</location>
        <location evidence="2">Centromere</location>
    </subcellularLocation>
    <subcellularLocation>
        <location evidence="1">Nucleus</location>
    </subcellularLocation>
</comment>
<sequence length="181" mass="19947">MPFPRKITSTNAGETPSLLLVGSFGEHLQEIAVGVLKEAEERQQHIIVYTSDKLPVDGSGVNDIVQISLVVFFIDVCDKESLARAKLSLTFLPVEFYLGRLLFVGLNFSDESQWSISPEEVSILSKECDCPVLWGSLDKVSGKAVFMSQILTKLKLLSSDIPYISPTTMCGNSRDYSTEHG</sequence>
<evidence type="ECO:0000256" key="3">
    <source>
        <dbReference type="ARBA" id="ARBA00016382"/>
    </source>
</evidence>
<comment type="caution">
    <text evidence="7">The sequence shown here is derived from an EMBL/GenBank/DDBJ whole genome shotgun (WGS) entry which is preliminary data.</text>
</comment>
<dbReference type="InterPro" id="IPR027417">
    <property type="entry name" value="P-loop_NTPase"/>
</dbReference>
<dbReference type="Pfam" id="PF11111">
    <property type="entry name" value="CENP-M"/>
    <property type="match status" value="1"/>
</dbReference>
<evidence type="ECO:0000256" key="1">
    <source>
        <dbReference type="ARBA" id="ARBA00004123"/>
    </source>
</evidence>
<evidence type="ECO:0000256" key="6">
    <source>
        <dbReference type="ARBA" id="ARBA00023328"/>
    </source>
</evidence>
<keyword evidence="5" id="KW-0539">Nucleus</keyword>
<keyword evidence="4" id="KW-0158">Chromosome</keyword>
<dbReference type="PANTHER" id="PTHR34436">
    <property type="entry name" value="CENTROMERE PROTEIN M"/>
    <property type="match status" value="1"/>
</dbReference>
<reference evidence="7 8" key="1">
    <citation type="submission" date="2024-02" db="EMBL/GenBank/DDBJ databases">
        <authorList>
            <person name="Daric V."/>
            <person name="Darras S."/>
        </authorList>
    </citation>
    <scope>NUCLEOTIDE SEQUENCE [LARGE SCALE GENOMIC DNA]</scope>
</reference>
<accession>A0ABP0FY69</accession>
<keyword evidence="8" id="KW-1185">Reference proteome</keyword>
<organism evidence="7 8">
    <name type="scientific">Clavelina lepadiformis</name>
    <name type="common">Light-bulb sea squirt</name>
    <name type="synonym">Ascidia lepadiformis</name>
    <dbReference type="NCBI Taxonomy" id="159417"/>
    <lineage>
        <taxon>Eukaryota</taxon>
        <taxon>Metazoa</taxon>
        <taxon>Chordata</taxon>
        <taxon>Tunicata</taxon>
        <taxon>Ascidiacea</taxon>
        <taxon>Aplousobranchia</taxon>
        <taxon>Clavelinidae</taxon>
        <taxon>Clavelina</taxon>
    </lineage>
</organism>
<protein>
    <recommendedName>
        <fullName evidence="3">Centromere protein M</fullName>
    </recommendedName>
</protein>
<proteinExistence type="predicted"/>
<evidence type="ECO:0000256" key="2">
    <source>
        <dbReference type="ARBA" id="ARBA00004584"/>
    </source>
</evidence>
<evidence type="ECO:0000256" key="4">
    <source>
        <dbReference type="ARBA" id="ARBA00022454"/>
    </source>
</evidence>
<gene>
    <name evidence="7" type="ORF">CVLEPA_LOCUS14030</name>
</gene>